<feature type="chain" id="PRO_5015857236" evidence="3">
    <location>
        <begin position="23"/>
        <end position="131"/>
    </location>
</feature>
<dbReference type="InterPro" id="IPR001611">
    <property type="entry name" value="Leu-rich_rpt"/>
</dbReference>
<dbReference type="InterPro" id="IPR050836">
    <property type="entry name" value="SDS22/Internalin_LRR"/>
</dbReference>
<evidence type="ECO:0000256" key="3">
    <source>
        <dbReference type="SAM" id="SignalP"/>
    </source>
</evidence>
<gene>
    <name evidence="4" type="primary">inlA</name>
    <name evidence="4" type="ORF">NCTC8081_03403</name>
</gene>
<dbReference type="InterPro" id="IPR025875">
    <property type="entry name" value="Leu-rich_rpt_4"/>
</dbReference>
<evidence type="ECO:0000313" key="5">
    <source>
        <dbReference type="Proteomes" id="UP000250234"/>
    </source>
</evidence>
<dbReference type="Proteomes" id="UP000250234">
    <property type="component" value="Unassembled WGS sequence"/>
</dbReference>
<keyword evidence="1" id="KW-0433">Leucine-rich repeat</keyword>
<evidence type="ECO:0000313" key="4">
    <source>
        <dbReference type="EMBL" id="SQC85606.1"/>
    </source>
</evidence>
<protein>
    <submittedName>
        <fullName evidence="4">Surface-layer protein</fullName>
    </submittedName>
</protein>
<dbReference type="PANTHER" id="PTHR46652">
    <property type="entry name" value="LEUCINE-RICH REPEAT AND IQ DOMAIN-CONTAINING PROTEIN 1-RELATED"/>
    <property type="match status" value="1"/>
</dbReference>
<proteinExistence type="predicted"/>
<dbReference type="InterPro" id="IPR032675">
    <property type="entry name" value="LRR_dom_sf"/>
</dbReference>
<dbReference type="AlphaFoldDB" id="A0A2X3IF98"/>
<evidence type="ECO:0000256" key="1">
    <source>
        <dbReference type="ARBA" id="ARBA00022614"/>
    </source>
</evidence>
<keyword evidence="3" id="KW-0732">Signal</keyword>
<evidence type="ECO:0000256" key="2">
    <source>
        <dbReference type="ARBA" id="ARBA00022737"/>
    </source>
</evidence>
<dbReference type="RefSeq" id="WP_111946698.1">
    <property type="nucleotide sequence ID" value="NZ_CATNYA010000145.1"/>
</dbReference>
<sequence length="131" mass="14661">MKKLLTIILSFLLLSIPQVTFANPTSNSNIINNKNDIIILDINLKKAINEILGQPVNSKISKAQLESLKNLNLENKNIKNIDGINYCINLKSLNLIKNNISDITPLSNLNNLTILRLNNNKISDINSLTNR</sequence>
<dbReference type="PANTHER" id="PTHR46652:SF3">
    <property type="entry name" value="LEUCINE-RICH REPEAT-CONTAINING PROTEIN 9"/>
    <property type="match status" value="1"/>
</dbReference>
<dbReference type="Pfam" id="PF12799">
    <property type="entry name" value="LRR_4"/>
    <property type="match status" value="1"/>
</dbReference>
<name>A0A2X3IF98_CLOPF</name>
<dbReference type="SUPFAM" id="SSF52058">
    <property type="entry name" value="L domain-like"/>
    <property type="match status" value="1"/>
</dbReference>
<reference evidence="4 5" key="1">
    <citation type="submission" date="2018-06" db="EMBL/GenBank/DDBJ databases">
        <authorList>
            <consortium name="Pathogen Informatics"/>
            <person name="Doyle S."/>
        </authorList>
    </citation>
    <scope>NUCLEOTIDE SEQUENCE [LARGE SCALE GENOMIC DNA]</scope>
    <source>
        <strain evidence="4 5">NCTC8081</strain>
    </source>
</reference>
<dbReference type="EMBL" id="UAWO01000009">
    <property type="protein sequence ID" value="SQC85606.1"/>
    <property type="molecule type" value="Genomic_DNA"/>
</dbReference>
<keyword evidence="2" id="KW-0677">Repeat</keyword>
<dbReference type="PROSITE" id="PS51450">
    <property type="entry name" value="LRR"/>
    <property type="match status" value="3"/>
</dbReference>
<organism evidence="4 5">
    <name type="scientific">Clostridium perfringens</name>
    <dbReference type="NCBI Taxonomy" id="1502"/>
    <lineage>
        <taxon>Bacteria</taxon>
        <taxon>Bacillati</taxon>
        <taxon>Bacillota</taxon>
        <taxon>Clostridia</taxon>
        <taxon>Eubacteriales</taxon>
        <taxon>Clostridiaceae</taxon>
        <taxon>Clostridium</taxon>
    </lineage>
</organism>
<accession>A0A2X3IF98</accession>
<dbReference type="Gene3D" id="3.80.10.10">
    <property type="entry name" value="Ribonuclease Inhibitor"/>
    <property type="match status" value="1"/>
</dbReference>
<feature type="signal peptide" evidence="3">
    <location>
        <begin position="1"/>
        <end position="22"/>
    </location>
</feature>